<protein>
    <submittedName>
        <fullName evidence="1">RidA family protein</fullName>
    </submittedName>
</protein>
<dbReference type="SUPFAM" id="SSF55298">
    <property type="entry name" value="YjgF-like"/>
    <property type="match status" value="1"/>
</dbReference>
<dbReference type="GO" id="GO:0005829">
    <property type="term" value="C:cytosol"/>
    <property type="evidence" value="ECO:0007669"/>
    <property type="project" value="TreeGrafter"/>
</dbReference>
<name>A0A2A2MGA8_9GAMM</name>
<dbReference type="Proteomes" id="UP000218796">
    <property type="component" value="Unassembled WGS sequence"/>
</dbReference>
<keyword evidence="2" id="KW-1185">Reference proteome</keyword>
<evidence type="ECO:0000313" key="1">
    <source>
        <dbReference type="EMBL" id="PAV97765.1"/>
    </source>
</evidence>
<dbReference type="Gene3D" id="3.30.1330.40">
    <property type="entry name" value="RutC-like"/>
    <property type="match status" value="1"/>
</dbReference>
<dbReference type="InterPro" id="IPR035959">
    <property type="entry name" value="RutC-like_sf"/>
</dbReference>
<dbReference type="RefSeq" id="WP_039186755.1">
    <property type="nucleotide sequence ID" value="NZ_CATYOV010000013.1"/>
</dbReference>
<dbReference type="EMBL" id="NQMS01000002">
    <property type="protein sequence ID" value="PAV97765.1"/>
    <property type="molecule type" value="Genomic_DNA"/>
</dbReference>
<evidence type="ECO:0000313" key="2">
    <source>
        <dbReference type="Proteomes" id="UP000218796"/>
    </source>
</evidence>
<reference evidence="1 2" key="1">
    <citation type="submission" date="2017-08" db="EMBL/GenBank/DDBJ databases">
        <title>Draft Genome Sequence of Hafnia alvei CITHA-6 Isolated from Raw Bovine Milk.</title>
        <authorList>
            <person name="Culligan E.P."/>
            <person name="Mcsweeney A."/>
            <person name="O'Doherty C."/>
            <person name="Gleeson E."/>
            <person name="O'Riordan D."/>
            <person name="Sleator R.D."/>
        </authorList>
    </citation>
    <scope>NUCLEOTIDE SEQUENCE [LARGE SCALE GENOMIC DNA]</scope>
    <source>
        <strain evidence="1 2">CITHA-6</strain>
    </source>
</reference>
<dbReference type="GeneID" id="69638649"/>
<dbReference type="AlphaFoldDB" id="A0A2A2MGA8"/>
<dbReference type="KEGG" id="hpar:AL518_15015"/>
<proteinExistence type="predicted"/>
<dbReference type="CDD" id="cd00448">
    <property type="entry name" value="YjgF_YER057c_UK114_family"/>
    <property type="match status" value="1"/>
</dbReference>
<gene>
    <name evidence="1" type="ORF">CJD50_08980</name>
</gene>
<dbReference type="Pfam" id="PF01042">
    <property type="entry name" value="Ribonuc_L-PSP"/>
    <property type="match status" value="1"/>
</dbReference>
<dbReference type="PANTHER" id="PTHR11803:SF39">
    <property type="entry name" value="2-IMINOBUTANOATE_2-IMINOPROPANOATE DEAMINASE"/>
    <property type="match status" value="1"/>
</dbReference>
<dbReference type="GO" id="GO:0019239">
    <property type="term" value="F:deaminase activity"/>
    <property type="evidence" value="ECO:0007669"/>
    <property type="project" value="TreeGrafter"/>
</dbReference>
<accession>A0A2A2MGA8</accession>
<organism evidence="1 2">
    <name type="scientific">Hafnia paralvei</name>
    <dbReference type="NCBI Taxonomy" id="546367"/>
    <lineage>
        <taxon>Bacteria</taxon>
        <taxon>Pseudomonadati</taxon>
        <taxon>Pseudomonadota</taxon>
        <taxon>Gammaproteobacteria</taxon>
        <taxon>Enterobacterales</taxon>
        <taxon>Hafniaceae</taxon>
        <taxon>Hafnia</taxon>
    </lineage>
</organism>
<comment type="caution">
    <text evidence="1">The sequence shown here is derived from an EMBL/GenBank/DDBJ whole genome shotgun (WGS) entry which is preliminary data.</text>
</comment>
<sequence>MSSNLQRFASDLPFPFAKAVRAGDFLFLSGQVSMSPDGKPLYGSVTDQSENIMQSIAKTLKECGSDMDSIVKVTVWLSDMKHFAEFNQVYATYFKHGYPARSAISCELVMGLDVEVEVQAMIKK</sequence>
<dbReference type="PANTHER" id="PTHR11803">
    <property type="entry name" value="2-IMINOBUTANOATE/2-IMINOPROPANOATE DEAMINASE RIDA"/>
    <property type="match status" value="1"/>
</dbReference>
<dbReference type="InterPro" id="IPR006175">
    <property type="entry name" value="YjgF/YER057c/UK114"/>
</dbReference>
<dbReference type="OrthoDB" id="9808943at2"/>